<dbReference type="EMBL" id="CADCTM010000904">
    <property type="protein sequence ID" value="CAA9303274.1"/>
    <property type="molecule type" value="Genomic_DNA"/>
</dbReference>
<sequence length="38" mass="4104">MSISIGIKTISVCEISAFGRFDLKLAMSCKVNLAKKLS</sequence>
<proteinExistence type="predicted"/>
<accession>A0A6J4KFA0</accession>
<gene>
    <name evidence="1" type="ORF">AVDCRST_MAG92-5261</name>
</gene>
<name>A0A6J4KFA0_9CYAN</name>
<dbReference type="AlphaFoldDB" id="A0A6J4KFA0"/>
<organism evidence="1">
    <name type="scientific">uncultured Coleofasciculus sp</name>
    <dbReference type="NCBI Taxonomy" id="1267456"/>
    <lineage>
        <taxon>Bacteria</taxon>
        <taxon>Bacillati</taxon>
        <taxon>Cyanobacteriota</taxon>
        <taxon>Cyanophyceae</taxon>
        <taxon>Coleofasciculales</taxon>
        <taxon>Coleofasciculaceae</taxon>
        <taxon>Coleofasciculus</taxon>
        <taxon>environmental samples</taxon>
    </lineage>
</organism>
<protein>
    <submittedName>
        <fullName evidence="1">Uncharacterized protein</fullName>
    </submittedName>
</protein>
<evidence type="ECO:0000313" key="1">
    <source>
        <dbReference type="EMBL" id="CAA9303274.1"/>
    </source>
</evidence>
<reference evidence="1" key="1">
    <citation type="submission" date="2020-02" db="EMBL/GenBank/DDBJ databases">
        <authorList>
            <person name="Meier V. D."/>
        </authorList>
    </citation>
    <scope>NUCLEOTIDE SEQUENCE</scope>
    <source>
        <strain evidence="1">AVDCRST_MAG92</strain>
    </source>
</reference>